<dbReference type="EMBL" id="UYRU01102443">
    <property type="protein sequence ID" value="VDN41747.1"/>
    <property type="molecule type" value="Genomic_DNA"/>
</dbReference>
<evidence type="ECO:0000313" key="2">
    <source>
        <dbReference type="Proteomes" id="UP000281553"/>
    </source>
</evidence>
<protein>
    <submittedName>
        <fullName evidence="1">Uncharacterized protein</fullName>
    </submittedName>
</protein>
<name>A0A3P7P975_DIBLA</name>
<keyword evidence="2" id="KW-1185">Reference proteome</keyword>
<accession>A0A3P7P975</accession>
<proteinExistence type="predicted"/>
<dbReference type="OrthoDB" id="10445190at2759"/>
<dbReference type="Proteomes" id="UP000281553">
    <property type="component" value="Unassembled WGS sequence"/>
</dbReference>
<organism evidence="1 2">
    <name type="scientific">Dibothriocephalus latus</name>
    <name type="common">Fish tapeworm</name>
    <name type="synonym">Diphyllobothrium latum</name>
    <dbReference type="NCBI Taxonomy" id="60516"/>
    <lineage>
        <taxon>Eukaryota</taxon>
        <taxon>Metazoa</taxon>
        <taxon>Spiralia</taxon>
        <taxon>Lophotrochozoa</taxon>
        <taxon>Platyhelminthes</taxon>
        <taxon>Cestoda</taxon>
        <taxon>Eucestoda</taxon>
        <taxon>Diphyllobothriidea</taxon>
        <taxon>Diphyllobothriidae</taxon>
        <taxon>Dibothriocephalus</taxon>
    </lineage>
</organism>
<sequence>MDRTEYTANLQSLLWDEDAYQLSEAGEFKKHVNVVNRVIDKLKKAGALKRKDALTTKATDAAMARLYGLQNVH</sequence>
<reference evidence="1 2" key="1">
    <citation type="submission" date="2018-11" db="EMBL/GenBank/DDBJ databases">
        <authorList>
            <consortium name="Pathogen Informatics"/>
        </authorList>
    </citation>
    <scope>NUCLEOTIDE SEQUENCE [LARGE SCALE GENOMIC DNA]</scope>
</reference>
<gene>
    <name evidence="1" type="ORF">DILT_LOCUS18630</name>
</gene>
<dbReference type="AlphaFoldDB" id="A0A3P7P975"/>
<evidence type="ECO:0000313" key="1">
    <source>
        <dbReference type="EMBL" id="VDN41747.1"/>
    </source>
</evidence>